<comment type="similarity">
    <text evidence="2">Belongs to the HpcH/HpaI aldolase family.</text>
</comment>
<dbReference type="PANTHER" id="PTHR32308">
    <property type="entry name" value="LYASE BETA SUBUNIT, PUTATIVE (AFU_ORTHOLOGUE AFUA_4G13030)-RELATED"/>
    <property type="match status" value="1"/>
</dbReference>
<name>A0A1M6F1D6_9RHOB</name>
<evidence type="ECO:0000256" key="5">
    <source>
        <dbReference type="PIRSR" id="PIRSR015582-1"/>
    </source>
</evidence>
<keyword evidence="3 6" id="KW-0479">Metal-binding</keyword>
<keyword evidence="9" id="KW-1185">Reference proteome</keyword>
<evidence type="ECO:0000256" key="4">
    <source>
        <dbReference type="ARBA" id="ARBA00022842"/>
    </source>
</evidence>
<evidence type="ECO:0000256" key="3">
    <source>
        <dbReference type="ARBA" id="ARBA00022723"/>
    </source>
</evidence>
<dbReference type="GO" id="GO:0006107">
    <property type="term" value="P:oxaloacetate metabolic process"/>
    <property type="evidence" value="ECO:0007669"/>
    <property type="project" value="TreeGrafter"/>
</dbReference>
<gene>
    <name evidence="8" type="ORF">SAMN04488012_103301</name>
</gene>
<evidence type="ECO:0000256" key="2">
    <source>
        <dbReference type="ARBA" id="ARBA00005568"/>
    </source>
</evidence>
<proteinExistence type="inferred from homology"/>
<dbReference type="InterPro" id="IPR011206">
    <property type="entry name" value="Citrate_lyase_beta/mcl1/mcl2"/>
</dbReference>
<feature type="binding site" evidence="5">
    <location>
        <position position="67"/>
    </location>
    <ligand>
        <name>substrate</name>
    </ligand>
</feature>
<reference evidence="8 9" key="1">
    <citation type="submission" date="2016-11" db="EMBL/GenBank/DDBJ databases">
        <authorList>
            <person name="Jaros S."/>
            <person name="Januszkiewicz K."/>
            <person name="Wedrychowicz H."/>
        </authorList>
    </citation>
    <scope>NUCLEOTIDE SEQUENCE [LARGE SCALE GENOMIC DNA]</scope>
    <source>
        <strain evidence="8 9">DSM 26892</strain>
    </source>
</reference>
<sequence>MTDTCPRSWLFAPGDSARKMEKALGSGADAVIFDLEDSVAPDAKDAARATTAEALAAPATGAARWVRVNALDTGRTDADVAATVGGGPDGYVLPKCEGAEDIAALAAMIDGHGGATDLPILVIATETARAVRNLAHADWSHPSLYAMAWGAEDLAADLGALANRGEDGAFLRPFLHARDTMLFAARAAGVAAIDTVFTDFRDSAGLRAEAAAAMTLGFAGKLAIHPAQVAAIHEAYTPTAAQVDWAERVVAALEGKAGVAQLDGRMIDQPHLRAARRILALRDAAWA</sequence>
<comment type="cofactor">
    <cofactor evidence="1">
        <name>Mg(2+)</name>
        <dbReference type="ChEBI" id="CHEBI:18420"/>
    </cofactor>
</comment>
<dbReference type="InterPro" id="IPR015813">
    <property type="entry name" value="Pyrv/PenolPyrv_kinase-like_dom"/>
</dbReference>
<organism evidence="8 9">
    <name type="scientific">Palleronia salina</name>
    <dbReference type="NCBI Taxonomy" id="313368"/>
    <lineage>
        <taxon>Bacteria</taxon>
        <taxon>Pseudomonadati</taxon>
        <taxon>Pseudomonadota</taxon>
        <taxon>Alphaproteobacteria</taxon>
        <taxon>Rhodobacterales</taxon>
        <taxon>Roseobacteraceae</taxon>
        <taxon>Palleronia</taxon>
    </lineage>
</organism>
<dbReference type="Pfam" id="PF03328">
    <property type="entry name" value="HpcH_HpaI"/>
    <property type="match status" value="1"/>
</dbReference>
<dbReference type="GO" id="GO:0016829">
    <property type="term" value="F:lyase activity"/>
    <property type="evidence" value="ECO:0007669"/>
    <property type="project" value="UniProtKB-KW"/>
</dbReference>
<dbReference type="GO" id="GO:0000287">
    <property type="term" value="F:magnesium ion binding"/>
    <property type="evidence" value="ECO:0007669"/>
    <property type="project" value="TreeGrafter"/>
</dbReference>
<protein>
    <submittedName>
        <fullName evidence="8">Citrate lyase subunit beta / citryl-CoA lyase</fullName>
    </submittedName>
</protein>
<keyword evidence="8" id="KW-0456">Lyase</keyword>
<dbReference type="InterPro" id="IPR005000">
    <property type="entry name" value="Aldolase/citrate-lyase_domain"/>
</dbReference>
<dbReference type="Gene3D" id="3.20.20.60">
    <property type="entry name" value="Phosphoenolpyruvate-binding domains"/>
    <property type="match status" value="1"/>
</dbReference>
<dbReference type="PANTHER" id="PTHR32308:SF0">
    <property type="entry name" value="HPCH_HPAI ALDOLASE_CITRATE LYASE DOMAIN-CONTAINING PROTEIN"/>
    <property type="match status" value="1"/>
</dbReference>
<feature type="binding site" evidence="5">
    <location>
        <position position="126"/>
    </location>
    <ligand>
        <name>substrate</name>
    </ligand>
</feature>
<dbReference type="AlphaFoldDB" id="A0A1M6F1D6"/>
<dbReference type="EMBL" id="FQZA01000003">
    <property type="protein sequence ID" value="SHI91466.1"/>
    <property type="molecule type" value="Genomic_DNA"/>
</dbReference>
<dbReference type="RefSeq" id="WP_073127999.1">
    <property type="nucleotide sequence ID" value="NZ_FQZA01000003.1"/>
</dbReference>
<dbReference type="PIRSF" id="PIRSF015582">
    <property type="entry name" value="Cit_lyase_B"/>
    <property type="match status" value="1"/>
</dbReference>
<keyword evidence="4 6" id="KW-0460">Magnesium</keyword>
<dbReference type="InterPro" id="IPR040442">
    <property type="entry name" value="Pyrv_kinase-like_dom_sf"/>
</dbReference>
<evidence type="ECO:0000313" key="8">
    <source>
        <dbReference type="EMBL" id="SHI91466.1"/>
    </source>
</evidence>
<feature type="binding site" evidence="6">
    <location>
        <position position="126"/>
    </location>
    <ligand>
        <name>Mg(2+)</name>
        <dbReference type="ChEBI" id="CHEBI:18420"/>
    </ligand>
</feature>
<evidence type="ECO:0000259" key="7">
    <source>
        <dbReference type="Pfam" id="PF03328"/>
    </source>
</evidence>
<dbReference type="STRING" id="313368.SAMN04488012_103301"/>
<feature type="domain" description="HpcH/HpaI aldolase/citrate lyase" evidence="7">
    <location>
        <begin position="7"/>
        <end position="226"/>
    </location>
</feature>
<dbReference type="SUPFAM" id="SSF51621">
    <property type="entry name" value="Phosphoenolpyruvate/pyruvate domain"/>
    <property type="match status" value="1"/>
</dbReference>
<evidence type="ECO:0000256" key="1">
    <source>
        <dbReference type="ARBA" id="ARBA00001946"/>
    </source>
</evidence>
<feature type="binding site" evidence="6">
    <location>
        <position position="153"/>
    </location>
    <ligand>
        <name>Mg(2+)</name>
        <dbReference type="ChEBI" id="CHEBI:18420"/>
    </ligand>
</feature>
<evidence type="ECO:0000313" key="9">
    <source>
        <dbReference type="Proteomes" id="UP000184040"/>
    </source>
</evidence>
<accession>A0A1M6F1D6</accession>
<evidence type="ECO:0000256" key="6">
    <source>
        <dbReference type="PIRSR" id="PIRSR015582-2"/>
    </source>
</evidence>
<dbReference type="Proteomes" id="UP000184040">
    <property type="component" value="Unassembled WGS sequence"/>
</dbReference>